<dbReference type="SMART" id="SM00762">
    <property type="entry name" value="Cog4"/>
    <property type="match status" value="1"/>
</dbReference>
<name>A0A2T7NIY7_POMCA</name>
<comment type="caution">
    <text evidence="13">The sequence shown here is derived from an EMBL/GenBank/DDBJ whole genome shotgun (WGS) entry which is preliminary data.</text>
</comment>
<keyword evidence="7" id="KW-0653">Protein transport</keyword>
<comment type="subunit">
    <text evidence="4">Component of the conserved oligomeric Golgi complex which is composed of eight different subunits and is required for normal Golgi morphology and localization.</text>
</comment>
<evidence type="ECO:0000256" key="10">
    <source>
        <dbReference type="ARBA" id="ARBA00029433"/>
    </source>
</evidence>
<dbReference type="PANTHER" id="PTHR24016:SF0">
    <property type="entry name" value="CONSERVED OLIGOMERIC GOLGI COMPLEX SUBUNIT 4"/>
    <property type="match status" value="1"/>
</dbReference>
<evidence type="ECO:0000256" key="2">
    <source>
        <dbReference type="ARBA" id="ARBA00004395"/>
    </source>
</evidence>
<dbReference type="InterPro" id="IPR048684">
    <property type="entry name" value="COG4_C"/>
</dbReference>
<comment type="function">
    <text evidence="1">Required for normal Golgi function.</text>
</comment>
<dbReference type="GO" id="GO:0000139">
    <property type="term" value="C:Golgi membrane"/>
    <property type="evidence" value="ECO:0007669"/>
    <property type="project" value="UniProtKB-SubCell"/>
</dbReference>
<dbReference type="GO" id="GO:0015031">
    <property type="term" value="P:protein transport"/>
    <property type="evidence" value="ECO:0007669"/>
    <property type="project" value="UniProtKB-KW"/>
</dbReference>
<evidence type="ECO:0000313" key="13">
    <source>
        <dbReference type="EMBL" id="PVD21139.1"/>
    </source>
</evidence>
<evidence type="ECO:0000256" key="6">
    <source>
        <dbReference type="ARBA" id="ARBA00022448"/>
    </source>
</evidence>
<keyword evidence="9" id="KW-0472">Membrane</keyword>
<reference evidence="13 14" key="1">
    <citation type="submission" date="2018-04" db="EMBL/GenBank/DDBJ databases">
        <title>The genome of golden apple snail Pomacea canaliculata provides insight into stress tolerance and invasive adaptation.</title>
        <authorList>
            <person name="Liu C."/>
            <person name="Liu B."/>
            <person name="Ren Y."/>
            <person name="Zhang Y."/>
            <person name="Wang H."/>
            <person name="Li S."/>
            <person name="Jiang F."/>
            <person name="Yin L."/>
            <person name="Zhang G."/>
            <person name="Qian W."/>
            <person name="Fan W."/>
        </authorList>
    </citation>
    <scope>NUCLEOTIDE SEQUENCE [LARGE SCALE GENOMIC DNA]</scope>
    <source>
        <strain evidence="13">SZHN2017</strain>
        <tissue evidence="13">Muscle</tissue>
    </source>
</reference>
<comment type="similarity">
    <text evidence="3">Belongs to the COG4 family.</text>
</comment>
<dbReference type="OrthoDB" id="47059at2759"/>
<dbReference type="GO" id="GO:0006890">
    <property type="term" value="P:retrograde vesicle-mediated transport, Golgi to endoplasmic reticulum"/>
    <property type="evidence" value="ECO:0007669"/>
    <property type="project" value="TreeGrafter"/>
</dbReference>
<dbReference type="Pfam" id="PF20663">
    <property type="entry name" value="COG4_N"/>
    <property type="match status" value="1"/>
</dbReference>
<evidence type="ECO:0000313" key="14">
    <source>
        <dbReference type="Proteomes" id="UP000245119"/>
    </source>
</evidence>
<dbReference type="STRING" id="400727.A0A2T7NIY7"/>
<dbReference type="PANTHER" id="PTHR24016">
    <property type="entry name" value="CONSERVED OLIGOMERIC GOLGI COMPLEX SUBUNIT 4"/>
    <property type="match status" value="1"/>
</dbReference>
<dbReference type="FunFam" id="1.10.287.1060:FF:000014">
    <property type="entry name" value="conserved oligomeric Golgi complex subunit 4"/>
    <property type="match status" value="1"/>
</dbReference>
<dbReference type="FunFam" id="1.20.58.1970:FF:000002">
    <property type="entry name" value="Oligomeric Golgi complex subunit"/>
    <property type="match status" value="1"/>
</dbReference>
<evidence type="ECO:0000256" key="9">
    <source>
        <dbReference type="ARBA" id="ARBA00023136"/>
    </source>
</evidence>
<dbReference type="AlphaFoldDB" id="A0A2T7NIY7"/>
<evidence type="ECO:0000256" key="4">
    <source>
        <dbReference type="ARBA" id="ARBA00011166"/>
    </source>
</evidence>
<dbReference type="Gene3D" id="1.10.287.1060">
    <property type="entry name" value="ESAT-6-like"/>
    <property type="match status" value="1"/>
</dbReference>
<dbReference type="EMBL" id="PZQS01000012">
    <property type="protein sequence ID" value="PVD21139.1"/>
    <property type="molecule type" value="Genomic_DNA"/>
</dbReference>
<dbReference type="InterPro" id="IPR013167">
    <property type="entry name" value="COG4_M"/>
</dbReference>
<dbReference type="Pfam" id="PF20662">
    <property type="entry name" value="COG4_C"/>
    <property type="match status" value="1"/>
</dbReference>
<keyword evidence="8" id="KW-0333">Golgi apparatus</keyword>
<evidence type="ECO:0000256" key="7">
    <source>
        <dbReference type="ARBA" id="ARBA00022927"/>
    </source>
</evidence>
<evidence type="ECO:0000256" key="5">
    <source>
        <dbReference type="ARBA" id="ARBA00020975"/>
    </source>
</evidence>
<evidence type="ECO:0000256" key="1">
    <source>
        <dbReference type="ARBA" id="ARBA00003627"/>
    </source>
</evidence>
<keyword evidence="6" id="KW-0813">Transport</keyword>
<comment type="subcellular location">
    <subcellularLocation>
        <location evidence="10">Endomembrane system</location>
        <topology evidence="10">Peripheral membrane protein</topology>
        <orientation evidence="10">Cytoplasmic side</orientation>
    </subcellularLocation>
    <subcellularLocation>
        <location evidence="2">Golgi apparatus membrane</location>
        <topology evidence="2">Peripheral membrane protein</topology>
    </subcellularLocation>
</comment>
<evidence type="ECO:0000256" key="11">
    <source>
        <dbReference type="ARBA" id="ARBA00031340"/>
    </source>
</evidence>
<organism evidence="13 14">
    <name type="scientific">Pomacea canaliculata</name>
    <name type="common">Golden apple snail</name>
    <dbReference type="NCBI Taxonomy" id="400727"/>
    <lineage>
        <taxon>Eukaryota</taxon>
        <taxon>Metazoa</taxon>
        <taxon>Spiralia</taxon>
        <taxon>Lophotrochozoa</taxon>
        <taxon>Mollusca</taxon>
        <taxon>Gastropoda</taxon>
        <taxon>Caenogastropoda</taxon>
        <taxon>Architaenioglossa</taxon>
        <taxon>Ampullarioidea</taxon>
        <taxon>Ampullariidae</taxon>
        <taxon>Pomacea</taxon>
    </lineage>
</organism>
<evidence type="ECO:0000256" key="8">
    <source>
        <dbReference type="ARBA" id="ARBA00023034"/>
    </source>
</evidence>
<feature type="domain" description="COG4 transport protein middle alpha-helical bundle" evidence="12">
    <location>
        <begin position="199"/>
        <end position="504"/>
    </location>
</feature>
<proteinExistence type="inferred from homology"/>
<dbReference type="GO" id="GO:0007030">
    <property type="term" value="P:Golgi organization"/>
    <property type="evidence" value="ECO:0007669"/>
    <property type="project" value="TreeGrafter"/>
</dbReference>
<dbReference type="GO" id="GO:0017119">
    <property type="term" value="C:Golgi transport complex"/>
    <property type="evidence" value="ECO:0007669"/>
    <property type="project" value="TreeGrafter"/>
</dbReference>
<dbReference type="InterPro" id="IPR048682">
    <property type="entry name" value="COG4"/>
</dbReference>
<sequence length="782" mass="88364">MATSIVDATSSASMDSIENLTELDEIKKALEQLGKQEVIFGYSLIAQFSHTGFKSSQNFKFSEHVEQELKALLEHQDTLESKMNGLHKMLPNLQILETDSRQLTSMISFTSTLAENVSGKVRKLDLAKSRVVECSQRVEDILDLKFCTDGVQIALQNEDYEKAAGHVHRFRNLDETVIRISAETNEVPGGTLDTSFKQLYESEEKLKNIVHSKFDAAVHCQDVASVERFFKIFPLLAMHNEGITKFGKYLAAQISEKADNNLKLALHTPENDKRAAVLFADTITLLFEGIARVVEIHQPLVETYYGPGRLFGMLQILQKECDRQARKVIEEFKSQRKYDALVGDLTPSFFSITCINPRELDVILSEIALISARAELYMRFMRRRALGDVELAIQEVENRKSTVAEVEKFWNGCELSRLVQELINVYIMMEEYFMREMILKAVSMDSSEEGQQTSSMVDDTFFIVKKSVRRAISSSNIDGVCAMINHACTVLEQDFREVLYSRLRAGFPSGFDLQHAYNIVQASITQGKLQSSDAEKVKARANFLMSLNNAEVTCDYCKALKDNLEDEVSKLFTQCSEQSKAKLESCLGDLGTVSGRFKDVVDFGFSQLTTSAIKPRIKPVADAFLSTSHNITEEDFSNYEANDPWVQNSIVTLDNMLSTFKNSLTSANYEAFVSLVTTEVTAQLEKAVGKTTFNRLGGLQFDKELRGLVGYLSSVTTWTIRDKFARLTQMATILNLERVSEIMDYWGQNSGPLTWRLTPTEVRQTLTLRIDFRGEDIKRLKL</sequence>
<accession>A0A2T7NIY7</accession>
<gene>
    <name evidence="13" type="ORF">C0Q70_19305</name>
</gene>
<protein>
    <recommendedName>
        <fullName evidence="5">Conserved oligomeric Golgi complex subunit 4</fullName>
    </recommendedName>
    <alternativeName>
        <fullName evidence="11">Component of oligomeric Golgi complex 4</fullName>
    </alternativeName>
</protein>
<keyword evidence="14" id="KW-1185">Reference proteome</keyword>
<dbReference type="Gene3D" id="1.20.58.1970">
    <property type="match status" value="1"/>
</dbReference>
<dbReference type="Pfam" id="PF08318">
    <property type="entry name" value="COG4_m"/>
    <property type="match status" value="1"/>
</dbReference>
<dbReference type="InterPro" id="IPR048680">
    <property type="entry name" value="COG4_N"/>
</dbReference>
<dbReference type="Proteomes" id="UP000245119">
    <property type="component" value="Linkage Group LG12"/>
</dbReference>
<evidence type="ECO:0000259" key="12">
    <source>
        <dbReference type="SMART" id="SM00762"/>
    </source>
</evidence>
<evidence type="ECO:0000256" key="3">
    <source>
        <dbReference type="ARBA" id="ARBA00009215"/>
    </source>
</evidence>